<protein>
    <submittedName>
        <fullName evidence="2">Uncharacterized protein</fullName>
    </submittedName>
</protein>
<proteinExistence type="predicted"/>
<evidence type="ECO:0000313" key="3">
    <source>
        <dbReference type="Proteomes" id="UP000265618"/>
    </source>
</evidence>
<dbReference type="AlphaFoldDB" id="A0A9K3D828"/>
<name>A0A9K3D828_9EUKA</name>
<feature type="compositionally biased region" description="Basic and acidic residues" evidence="1">
    <location>
        <begin position="292"/>
        <end position="306"/>
    </location>
</feature>
<comment type="caution">
    <text evidence="2">The sequence shown here is derived from an EMBL/GenBank/DDBJ whole genome shotgun (WGS) entry which is preliminary data.</text>
</comment>
<gene>
    <name evidence="2" type="ORF">KIPB_012815</name>
</gene>
<feature type="region of interest" description="Disordered" evidence="1">
    <location>
        <begin position="251"/>
        <end position="325"/>
    </location>
</feature>
<evidence type="ECO:0000256" key="1">
    <source>
        <dbReference type="SAM" id="MobiDB-lite"/>
    </source>
</evidence>
<dbReference type="EMBL" id="BDIP01005812">
    <property type="protein sequence ID" value="GIQ90140.1"/>
    <property type="molecule type" value="Genomic_DNA"/>
</dbReference>
<feature type="compositionally biased region" description="Basic and acidic residues" evidence="1">
    <location>
        <begin position="265"/>
        <end position="277"/>
    </location>
</feature>
<evidence type="ECO:0000313" key="2">
    <source>
        <dbReference type="EMBL" id="GIQ90140.1"/>
    </source>
</evidence>
<dbReference type="Proteomes" id="UP000265618">
    <property type="component" value="Unassembled WGS sequence"/>
</dbReference>
<accession>A0A9K3D828</accession>
<organism evidence="2 3">
    <name type="scientific">Kipferlia bialata</name>
    <dbReference type="NCBI Taxonomy" id="797122"/>
    <lineage>
        <taxon>Eukaryota</taxon>
        <taxon>Metamonada</taxon>
        <taxon>Carpediemonas-like organisms</taxon>
        <taxon>Kipferlia</taxon>
    </lineage>
</organism>
<feature type="non-terminal residue" evidence="2">
    <location>
        <position position="1"/>
    </location>
</feature>
<sequence>MDSYGYLSIHTLVNAGTPDVCVSNHTVPGRGRGRSISDMRHCVQGGVLYSIVDGTRVEALSLDTYESMTVPQPIVQSGNLGMLFTLGDHVVALQDMYRPSGIRTFVYSPDESEKGWVDRGFSPIPLRIRDIAVCHGKAYAYTRACLWCFDLTSGWTSLGASRPDSICIYSRTQLLTVGRCVLFCPTTVKDDDAYHIHAYDTITGTWHDRGTVGVDEYCVWGLFSPSNVLCSRADDGSTMLRDLDPVRRAESIRPLPSTMSLEAEGMERTRQLVKEDSGSTGVRESEIAGESEGERHPQPDQEREDLSLDGDQGSDMDYSIDHSEP</sequence>
<reference evidence="2 3" key="1">
    <citation type="journal article" date="2018" name="PLoS ONE">
        <title>The draft genome of Kipferlia bialata reveals reductive genome evolution in fornicate parasites.</title>
        <authorList>
            <person name="Tanifuji G."/>
            <person name="Takabayashi S."/>
            <person name="Kume K."/>
            <person name="Takagi M."/>
            <person name="Nakayama T."/>
            <person name="Kamikawa R."/>
            <person name="Inagaki Y."/>
            <person name="Hashimoto T."/>
        </authorList>
    </citation>
    <scope>NUCLEOTIDE SEQUENCE [LARGE SCALE GENOMIC DNA]</scope>
    <source>
        <strain evidence="2">NY0173</strain>
    </source>
</reference>
<keyword evidence="3" id="KW-1185">Reference proteome</keyword>